<comment type="similarity">
    <text evidence="1">Belongs to the zinc-containing alcohol dehydrogenase family. Quinone oxidoreductase subfamily.</text>
</comment>
<dbReference type="InterPro" id="IPR013149">
    <property type="entry name" value="ADH-like_C"/>
</dbReference>
<dbReference type="GO" id="GO:0008270">
    <property type="term" value="F:zinc ion binding"/>
    <property type="evidence" value="ECO:0007669"/>
    <property type="project" value="InterPro"/>
</dbReference>
<reference evidence="4" key="2">
    <citation type="submission" date="2020-04" db="EMBL/GenBank/DDBJ databases">
        <authorList>
            <consortium name="NCBI Genome Project"/>
        </authorList>
    </citation>
    <scope>NUCLEOTIDE SEQUENCE</scope>
    <source>
        <strain evidence="4">CBS 342.82</strain>
    </source>
</reference>
<evidence type="ECO:0000313" key="4">
    <source>
        <dbReference type="RefSeq" id="XP_033455008.1"/>
    </source>
</evidence>
<evidence type="ECO:0000256" key="1">
    <source>
        <dbReference type="ARBA" id="ARBA00010371"/>
    </source>
</evidence>
<dbReference type="Proteomes" id="UP000504637">
    <property type="component" value="Unplaced"/>
</dbReference>
<dbReference type="Pfam" id="PF08240">
    <property type="entry name" value="ADH_N"/>
    <property type="match status" value="1"/>
</dbReference>
<dbReference type="Pfam" id="PF00107">
    <property type="entry name" value="ADH_zinc_N"/>
    <property type="match status" value="1"/>
</dbReference>
<dbReference type="PROSITE" id="PS01162">
    <property type="entry name" value="QOR_ZETA_CRYSTAL"/>
    <property type="match status" value="1"/>
</dbReference>
<dbReference type="InterPro" id="IPR036291">
    <property type="entry name" value="NAD(P)-bd_dom_sf"/>
</dbReference>
<dbReference type="OrthoDB" id="3509362at2759"/>
<dbReference type="InterPro" id="IPR020843">
    <property type="entry name" value="ER"/>
</dbReference>
<dbReference type="InterPro" id="IPR014182">
    <property type="entry name" value="ADH_Zn_typ-1"/>
</dbReference>
<dbReference type="Gene3D" id="3.40.50.720">
    <property type="entry name" value="NAD(P)-binding Rossmann-like Domain"/>
    <property type="match status" value="1"/>
</dbReference>
<dbReference type="PANTHER" id="PTHR43482">
    <property type="entry name" value="PROTEIN AST1-RELATED"/>
    <property type="match status" value="1"/>
</dbReference>
<dbReference type="GO" id="GO:0016491">
    <property type="term" value="F:oxidoreductase activity"/>
    <property type="evidence" value="ECO:0007669"/>
    <property type="project" value="InterPro"/>
</dbReference>
<accession>A0A6J3LTM3</accession>
<dbReference type="SUPFAM" id="SSF50129">
    <property type="entry name" value="GroES-like"/>
    <property type="match status" value="1"/>
</dbReference>
<dbReference type="InterPro" id="IPR002364">
    <property type="entry name" value="Quin_OxRdtase/zeta-crystal_CS"/>
</dbReference>
<dbReference type="InterPro" id="IPR011032">
    <property type="entry name" value="GroES-like_sf"/>
</dbReference>
<dbReference type="InterPro" id="IPR013154">
    <property type="entry name" value="ADH-like_N"/>
</dbReference>
<evidence type="ECO:0000313" key="3">
    <source>
        <dbReference type="Proteomes" id="UP000504637"/>
    </source>
</evidence>
<gene>
    <name evidence="4" type="ORF">K489DRAFT_391443</name>
</gene>
<dbReference type="SUPFAM" id="SSF51735">
    <property type="entry name" value="NAD(P)-binding Rossmann-fold domains"/>
    <property type="match status" value="1"/>
</dbReference>
<organism evidence="4">
    <name type="scientific">Dissoconium aciculare CBS 342.82</name>
    <dbReference type="NCBI Taxonomy" id="1314786"/>
    <lineage>
        <taxon>Eukaryota</taxon>
        <taxon>Fungi</taxon>
        <taxon>Dikarya</taxon>
        <taxon>Ascomycota</taxon>
        <taxon>Pezizomycotina</taxon>
        <taxon>Dothideomycetes</taxon>
        <taxon>Dothideomycetidae</taxon>
        <taxon>Mycosphaerellales</taxon>
        <taxon>Dissoconiaceae</taxon>
        <taxon>Dissoconium</taxon>
    </lineage>
</organism>
<evidence type="ECO:0000259" key="2">
    <source>
        <dbReference type="SMART" id="SM00829"/>
    </source>
</evidence>
<dbReference type="AlphaFoldDB" id="A0A6J3LTM3"/>
<protein>
    <submittedName>
        <fullName evidence="4">GroES-like protein</fullName>
    </submittedName>
</protein>
<dbReference type="RefSeq" id="XP_033455008.1">
    <property type="nucleotide sequence ID" value="XM_033606696.1"/>
</dbReference>
<dbReference type="Gene3D" id="3.90.180.10">
    <property type="entry name" value="Medium-chain alcohol dehydrogenases, catalytic domain"/>
    <property type="match status" value="1"/>
</dbReference>
<reference evidence="4" key="3">
    <citation type="submission" date="2025-08" db="UniProtKB">
        <authorList>
            <consortium name="RefSeq"/>
        </authorList>
    </citation>
    <scope>IDENTIFICATION</scope>
    <source>
        <strain evidence="4">CBS 342.82</strain>
    </source>
</reference>
<dbReference type="CDD" id="cd08252">
    <property type="entry name" value="AL_MDR"/>
    <property type="match status" value="1"/>
</dbReference>
<dbReference type="SMART" id="SM00829">
    <property type="entry name" value="PKS_ER"/>
    <property type="match status" value="1"/>
</dbReference>
<dbReference type="InterPro" id="IPR052585">
    <property type="entry name" value="Lipid_raft_assoc_Zn_ADH"/>
</dbReference>
<dbReference type="GeneID" id="54364496"/>
<dbReference type="PANTHER" id="PTHR43482:SF1">
    <property type="entry name" value="PROTEIN AST1-RELATED"/>
    <property type="match status" value="1"/>
</dbReference>
<name>A0A6J3LTM3_9PEZI</name>
<keyword evidence="3" id="KW-1185">Reference proteome</keyword>
<feature type="domain" description="Enoyl reductase (ER)" evidence="2">
    <location>
        <begin position="19"/>
        <end position="351"/>
    </location>
</feature>
<sequence length="358" mass="38400">MSSPTHQQAIRFLPGGGPAASSLELTTLPKPTPGPTDLLIQLRACAINPIDTKVRSGAFASSSEITGFDGAGIVEALGSSVRGFDVGDEVYFCGALGRQGTNAQYALVEHRVVARKPRCLGWAEAACVPLVTLTAWELLEEHFGLVAQGAIGNDEARQTQGGKSILIINGAGGVGSAATQLARRVFGLGRVVVTASRPETEEHVRRMGATHVISHREDLKRQLKEKVGIESVEYIFICHGTNPYMSVAVDVASPKGKIGSIVEVVGERLDGMHSMEAFMKQLSFHWEVVLSKPEYKYGLESQGDILNRAAKLYDDGVLLSLMRESDVLSVQSLIKAHEKIESGRTIGKIGLEIGESIQ</sequence>
<proteinExistence type="inferred from homology"/>
<reference evidence="4" key="1">
    <citation type="submission" date="2020-01" db="EMBL/GenBank/DDBJ databases">
        <authorList>
            <consortium name="DOE Joint Genome Institute"/>
            <person name="Haridas S."/>
            <person name="Albert R."/>
            <person name="Binder M."/>
            <person name="Bloem J."/>
            <person name="Labutti K."/>
            <person name="Salamov A."/>
            <person name="Andreopoulos B."/>
            <person name="Baker S.E."/>
            <person name="Barry K."/>
            <person name="Bills G."/>
            <person name="Bluhm B.H."/>
            <person name="Cannon C."/>
            <person name="Castanera R."/>
            <person name="Culley D.E."/>
            <person name="Daum C."/>
            <person name="Ezra D."/>
            <person name="Gonzalez J.B."/>
            <person name="Henrissat B."/>
            <person name="Kuo A."/>
            <person name="Liang C."/>
            <person name="Lipzen A."/>
            <person name="Lutzoni F."/>
            <person name="Magnuson J."/>
            <person name="Mondo S."/>
            <person name="Nolan M."/>
            <person name="Ohm R."/>
            <person name="Pangilinan J."/>
            <person name="Park H.-J."/>
            <person name="Ramirez L."/>
            <person name="Alfaro M."/>
            <person name="Sun H."/>
            <person name="Tritt A."/>
            <person name="Yoshinaga Y."/>
            <person name="Zwiers L.-H."/>
            <person name="Turgeon B.G."/>
            <person name="Goodwin S.B."/>
            <person name="Spatafora J.W."/>
            <person name="Crous P.W."/>
            <person name="Grigoriev I.V."/>
        </authorList>
    </citation>
    <scope>NUCLEOTIDE SEQUENCE</scope>
    <source>
        <strain evidence="4">CBS 342.82</strain>
    </source>
</reference>